<accession>A0ABY2UGJ5</accession>
<gene>
    <name evidence="6" type="ORF">FDY93_12760</name>
</gene>
<evidence type="ECO:0000313" key="7">
    <source>
        <dbReference type="Proteomes" id="UP000306791"/>
    </source>
</evidence>
<dbReference type="SUPFAM" id="SSF53850">
    <property type="entry name" value="Periplasmic binding protein-like II"/>
    <property type="match status" value="1"/>
</dbReference>
<evidence type="ECO:0000256" key="3">
    <source>
        <dbReference type="ARBA" id="ARBA00023125"/>
    </source>
</evidence>
<dbReference type="PROSITE" id="PS50931">
    <property type="entry name" value="HTH_LYSR"/>
    <property type="match status" value="1"/>
</dbReference>
<dbReference type="InterPro" id="IPR005119">
    <property type="entry name" value="LysR_subst-bd"/>
</dbReference>
<protein>
    <submittedName>
        <fullName evidence="6">LysR family transcriptional regulator</fullName>
    </submittedName>
</protein>
<dbReference type="Gene3D" id="3.40.190.290">
    <property type="match status" value="1"/>
</dbReference>
<keyword evidence="4" id="KW-0804">Transcription</keyword>
<dbReference type="PANTHER" id="PTHR30537:SF31">
    <property type="entry name" value="TRANSCRIPTIONAL REGULATOR, LYSR FAMILY"/>
    <property type="match status" value="1"/>
</dbReference>
<dbReference type="Pfam" id="PF00126">
    <property type="entry name" value="HTH_1"/>
    <property type="match status" value="1"/>
</dbReference>
<keyword evidence="2" id="KW-0805">Transcription regulation</keyword>
<evidence type="ECO:0000313" key="6">
    <source>
        <dbReference type="EMBL" id="TLM76653.1"/>
    </source>
</evidence>
<organism evidence="6 7">
    <name type="scientific">Microbulbifer harenosus</name>
    <dbReference type="NCBI Taxonomy" id="2576840"/>
    <lineage>
        <taxon>Bacteria</taxon>
        <taxon>Pseudomonadati</taxon>
        <taxon>Pseudomonadota</taxon>
        <taxon>Gammaproteobacteria</taxon>
        <taxon>Cellvibrionales</taxon>
        <taxon>Microbulbiferaceae</taxon>
        <taxon>Microbulbifer</taxon>
    </lineage>
</organism>
<dbReference type="CDD" id="cd08422">
    <property type="entry name" value="PBP2_CrgA_like"/>
    <property type="match status" value="1"/>
</dbReference>
<feature type="domain" description="HTH lysR-type" evidence="5">
    <location>
        <begin position="2"/>
        <end position="59"/>
    </location>
</feature>
<comment type="caution">
    <text evidence="6">The sequence shown here is derived from an EMBL/GenBank/DDBJ whole genome shotgun (WGS) entry which is preliminary data.</text>
</comment>
<dbReference type="Proteomes" id="UP000306791">
    <property type="component" value="Unassembled WGS sequence"/>
</dbReference>
<dbReference type="Gene3D" id="1.10.10.10">
    <property type="entry name" value="Winged helix-like DNA-binding domain superfamily/Winged helix DNA-binding domain"/>
    <property type="match status" value="1"/>
</dbReference>
<keyword evidence="3" id="KW-0238">DNA-binding</keyword>
<evidence type="ECO:0000259" key="5">
    <source>
        <dbReference type="PROSITE" id="PS50931"/>
    </source>
</evidence>
<sequence>MLNLNDLFLFVRAVEHGGFAAASRSLGIPKSTLSKRVAELESALDARLIHRTSRSFTLTELGQDFYRHARAAMIETESAEEAVRSRAAVPSGTVRMTTSVPVAQAYLAGHLPRLAETFPRLHLQVDVSDRFVDVVQEGYDLALRCHFAPLPDSGLVQRQVMVEPIVLVAAPGYLARAGRLSTPGDLEGHFGLLTGPQNVRWVLTSGDGQQVEVTPQARMTANESMVLARSASAGLGIACLPEMLCRAELESGQLVRVLPDWNAGRVTTTIVMPHRRGLLPGVRATVDFLVEALRQR</sequence>
<keyword evidence="7" id="KW-1185">Reference proteome</keyword>
<evidence type="ECO:0000256" key="4">
    <source>
        <dbReference type="ARBA" id="ARBA00023163"/>
    </source>
</evidence>
<evidence type="ECO:0000256" key="2">
    <source>
        <dbReference type="ARBA" id="ARBA00023015"/>
    </source>
</evidence>
<comment type="similarity">
    <text evidence="1">Belongs to the LysR transcriptional regulatory family.</text>
</comment>
<reference evidence="6 7" key="1">
    <citation type="submission" date="2019-05" db="EMBL/GenBank/DDBJ databases">
        <title>Microbulbifer harenosus sp. nov., an alginate-degrading bacterium isolated from coastal sand.</title>
        <authorList>
            <person name="Huang H."/>
            <person name="Mo K."/>
            <person name="Bao S."/>
        </authorList>
    </citation>
    <scope>NUCLEOTIDE SEQUENCE [LARGE SCALE GENOMIC DNA]</scope>
    <source>
        <strain evidence="6 7">HB161719</strain>
    </source>
</reference>
<name>A0ABY2UGJ5_9GAMM</name>
<dbReference type="SUPFAM" id="SSF46785">
    <property type="entry name" value="Winged helix' DNA-binding domain"/>
    <property type="match status" value="1"/>
</dbReference>
<evidence type="ECO:0000256" key="1">
    <source>
        <dbReference type="ARBA" id="ARBA00009437"/>
    </source>
</evidence>
<dbReference type="InterPro" id="IPR058163">
    <property type="entry name" value="LysR-type_TF_proteobact-type"/>
</dbReference>
<dbReference type="InterPro" id="IPR000847">
    <property type="entry name" value="LysR_HTH_N"/>
</dbReference>
<proteinExistence type="inferred from homology"/>
<dbReference type="PANTHER" id="PTHR30537">
    <property type="entry name" value="HTH-TYPE TRANSCRIPTIONAL REGULATOR"/>
    <property type="match status" value="1"/>
</dbReference>
<dbReference type="InterPro" id="IPR036388">
    <property type="entry name" value="WH-like_DNA-bd_sf"/>
</dbReference>
<dbReference type="Pfam" id="PF03466">
    <property type="entry name" value="LysR_substrate"/>
    <property type="match status" value="1"/>
</dbReference>
<dbReference type="EMBL" id="VANI01000013">
    <property type="protein sequence ID" value="TLM76653.1"/>
    <property type="molecule type" value="Genomic_DNA"/>
</dbReference>
<dbReference type="InterPro" id="IPR036390">
    <property type="entry name" value="WH_DNA-bd_sf"/>
</dbReference>